<feature type="domain" description="C2H2-type" evidence="7">
    <location>
        <begin position="391"/>
        <end position="418"/>
    </location>
</feature>
<dbReference type="SMART" id="SM00355">
    <property type="entry name" value="ZnF_C2H2"/>
    <property type="match status" value="11"/>
</dbReference>
<dbReference type="PANTHER" id="PTHR24379:SF121">
    <property type="entry name" value="C2H2-TYPE DOMAIN-CONTAINING PROTEIN"/>
    <property type="match status" value="1"/>
</dbReference>
<dbReference type="Proteomes" id="UP001432322">
    <property type="component" value="Unassembled WGS sequence"/>
</dbReference>
<keyword evidence="1" id="KW-0479">Metal-binding</keyword>
<dbReference type="PROSITE" id="PS00028">
    <property type="entry name" value="ZINC_FINGER_C2H2_1"/>
    <property type="match status" value="7"/>
</dbReference>
<keyword evidence="2" id="KW-0677">Repeat</keyword>
<dbReference type="EMBL" id="BTSY01000005">
    <property type="protein sequence ID" value="GMT28430.1"/>
    <property type="molecule type" value="Genomic_DNA"/>
</dbReference>
<keyword evidence="9" id="KW-1185">Reference proteome</keyword>
<evidence type="ECO:0000256" key="4">
    <source>
        <dbReference type="ARBA" id="ARBA00022833"/>
    </source>
</evidence>
<protein>
    <recommendedName>
        <fullName evidence="7">C2H2-type domain-containing protein</fullName>
    </recommendedName>
</protein>
<feature type="region of interest" description="Disordered" evidence="6">
    <location>
        <begin position="1"/>
        <end position="31"/>
    </location>
</feature>
<sequence>MSRRKQLNPKALKEEEENNEKRMRSRGYSEGEVKVEEEIIDSTQDLIQSNIKNERDDLIQLQCALCDGRFDSVALLQMHTITFHVPQSSTLLPSLVCPQCNSILPSLGAFALHMKSHLSENKLNCPICRKAFRGEEEYLEHLSDHLVVKSVHHSCTPCSLQREVKFKQEGEYLVHSMEKHARLQISCAICEKIFDDDYSFKMHSLSDHSDSHLHFHCSSCDKEFDSRLEMHSHLHSVHSNSLTPIVQSESDIEEKELRVLHCPVCDQKCKGEDALDDHRLFTHCKITRSDSCGDCHLPLFTRSHFIEHCEKHATDSQMSCVVCRQTLRSVAQLNVHASFHSFEDLPQSRSSSINEEKNEELHPLPSPIAIHSLPISSTLTSKVSSEPSKVFRCYICGFRFNSQSRLDTHIRKHASSLSATCQICGDQFPKQDQLVMHMQSHKQNLTERARESIAVNGL</sequence>
<dbReference type="PROSITE" id="PS50157">
    <property type="entry name" value="ZINC_FINGER_C2H2_2"/>
    <property type="match status" value="3"/>
</dbReference>
<feature type="domain" description="C2H2-type" evidence="7">
    <location>
        <begin position="215"/>
        <end position="243"/>
    </location>
</feature>
<feature type="domain" description="C2H2-type" evidence="7">
    <location>
        <begin position="419"/>
        <end position="446"/>
    </location>
</feature>
<feature type="compositionally biased region" description="Basic and acidic residues" evidence="6">
    <location>
        <begin position="19"/>
        <end position="31"/>
    </location>
</feature>
<evidence type="ECO:0000256" key="6">
    <source>
        <dbReference type="SAM" id="MobiDB-lite"/>
    </source>
</evidence>
<name>A0AAV5W9P5_9BILA</name>
<evidence type="ECO:0000256" key="1">
    <source>
        <dbReference type="ARBA" id="ARBA00022723"/>
    </source>
</evidence>
<evidence type="ECO:0000313" key="9">
    <source>
        <dbReference type="Proteomes" id="UP001432322"/>
    </source>
</evidence>
<evidence type="ECO:0000259" key="7">
    <source>
        <dbReference type="PROSITE" id="PS50157"/>
    </source>
</evidence>
<evidence type="ECO:0000313" key="8">
    <source>
        <dbReference type="EMBL" id="GMT28430.1"/>
    </source>
</evidence>
<dbReference type="AlphaFoldDB" id="A0AAV5W9P5"/>
<proteinExistence type="predicted"/>
<evidence type="ECO:0000256" key="2">
    <source>
        <dbReference type="ARBA" id="ARBA00022737"/>
    </source>
</evidence>
<dbReference type="PANTHER" id="PTHR24379">
    <property type="entry name" value="KRAB AND ZINC FINGER DOMAIN-CONTAINING"/>
    <property type="match status" value="1"/>
</dbReference>
<dbReference type="Gene3D" id="3.30.160.60">
    <property type="entry name" value="Classic Zinc Finger"/>
    <property type="match status" value="3"/>
</dbReference>
<evidence type="ECO:0000256" key="3">
    <source>
        <dbReference type="ARBA" id="ARBA00022771"/>
    </source>
</evidence>
<dbReference type="Pfam" id="PF12874">
    <property type="entry name" value="zf-met"/>
    <property type="match status" value="1"/>
</dbReference>
<gene>
    <name evidence="8" type="ORF">PFISCL1PPCAC_19727</name>
</gene>
<organism evidence="8 9">
    <name type="scientific">Pristionchus fissidentatus</name>
    <dbReference type="NCBI Taxonomy" id="1538716"/>
    <lineage>
        <taxon>Eukaryota</taxon>
        <taxon>Metazoa</taxon>
        <taxon>Ecdysozoa</taxon>
        <taxon>Nematoda</taxon>
        <taxon>Chromadorea</taxon>
        <taxon>Rhabditida</taxon>
        <taxon>Rhabditina</taxon>
        <taxon>Diplogasteromorpha</taxon>
        <taxon>Diplogasteroidea</taxon>
        <taxon>Neodiplogasteridae</taxon>
        <taxon>Pristionchus</taxon>
    </lineage>
</organism>
<dbReference type="Pfam" id="PF00096">
    <property type="entry name" value="zf-C2H2"/>
    <property type="match status" value="1"/>
</dbReference>
<dbReference type="SUPFAM" id="SSF57667">
    <property type="entry name" value="beta-beta-alpha zinc fingers"/>
    <property type="match status" value="2"/>
</dbReference>
<keyword evidence="4" id="KW-0862">Zinc</keyword>
<dbReference type="GO" id="GO:0008270">
    <property type="term" value="F:zinc ion binding"/>
    <property type="evidence" value="ECO:0007669"/>
    <property type="project" value="UniProtKB-KW"/>
</dbReference>
<accession>A0AAV5W9P5</accession>
<dbReference type="InterPro" id="IPR013087">
    <property type="entry name" value="Znf_C2H2_type"/>
</dbReference>
<evidence type="ECO:0000256" key="5">
    <source>
        <dbReference type="PROSITE-ProRule" id="PRU00042"/>
    </source>
</evidence>
<keyword evidence="3 5" id="KW-0863">Zinc-finger</keyword>
<dbReference type="InterPro" id="IPR036236">
    <property type="entry name" value="Znf_C2H2_sf"/>
</dbReference>
<reference evidence="8" key="1">
    <citation type="submission" date="2023-10" db="EMBL/GenBank/DDBJ databases">
        <title>Genome assembly of Pristionchus species.</title>
        <authorList>
            <person name="Yoshida K."/>
            <person name="Sommer R.J."/>
        </authorList>
    </citation>
    <scope>NUCLEOTIDE SEQUENCE</scope>
    <source>
        <strain evidence="8">RS5133</strain>
    </source>
</reference>
<comment type="caution">
    <text evidence="8">The sequence shown here is derived from an EMBL/GenBank/DDBJ whole genome shotgun (WGS) entry which is preliminary data.</text>
</comment>